<accession>A0A3Q7HDW1</accession>
<protein>
    <submittedName>
        <fullName evidence="1">Uncharacterized protein</fullName>
    </submittedName>
</protein>
<organism evidence="1">
    <name type="scientific">Solanum lycopersicum</name>
    <name type="common">Tomato</name>
    <name type="synonym">Lycopersicon esculentum</name>
    <dbReference type="NCBI Taxonomy" id="4081"/>
    <lineage>
        <taxon>Eukaryota</taxon>
        <taxon>Viridiplantae</taxon>
        <taxon>Streptophyta</taxon>
        <taxon>Embryophyta</taxon>
        <taxon>Tracheophyta</taxon>
        <taxon>Spermatophyta</taxon>
        <taxon>Magnoliopsida</taxon>
        <taxon>eudicotyledons</taxon>
        <taxon>Gunneridae</taxon>
        <taxon>Pentapetalae</taxon>
        <taxon>asterids</taxon>
        <taxon>lamiids</taxon>
        <taxon>Solanales</taxon>
        <taxon>Solanaceae</taxon>
        <taxon>Solanoideae</taxon>
        <taxon>Solaneae</taxon>
        <taxon>Solanum</taxon>
        <taxon>Solanum subgen. Lycopersicon</taxon>
    </lineage>
</organism>
<dbReference type="Proteomes" id="UP000004994">
    <property type="component" value="Chromosome 7"/>
</dbReference>
<name>A0A3Q7HDW1_SOLLC</name>
<dbReference type="Gramene" id="Solyc07g056640.1.1">
    <property type="protein sequence ID" value="Solyc07g056640.1.1.1"/>
    <property type="gene ID" value="Solyc07g056640.1"/>
</dbReference>
<evidence type="ECO:0000313" key="1">
    <source>
        <dbReference type="EnsemblPlants" id="Solyc07g056640.1.1.1"/>
    </source>
</evidence>
<reference evidence="1" key="2">
    <citation type="submission" date="2019-01" db="UniProtKB">
        <authorList>
            <consortium name="EnsemblPlants"/>
        </authorList>
    </citation>
    <scope>IDENTIFICATION</scope>
    <source>
        <strain evidence="1">cv. Heinz 1706</strain>
    </source>
</reference>
<reference evidence="1" key="1">
    <citation type="journal article" date="2012" name="Nature">
        <title>The tomato genome sequence provides insights into fleshy fruit evolution.</title>
        <authorList>
            <consortium name="Tomato Genome Consortium"/>
        </authorList>
    </citation>
    <scope>NUCLEOTIDE SEQUENCE [LARGE SCALE GENOMIC DNA]</scope>
    <source>
        <strain evidence="1">cv. Heinz 1706</strain>
    </source>
</reference>
<dbReference type="PaxDb" id="4081-Solyc07g056640.1.1"/>
<dbReference type="EnsemblPlants" id="Solyc07g056640.1.1">
    <property type="protein sequence ID" value="Solyc07g056640.1.1.1"/>
    <property type="gene ID" value="Solyc07g056640.1"/>
</dbReference>
<sequence>MDTWHYTLGTKVTNRVSNFSSFRAQTQRRSQNSHRRKYQNIFLINDLYCFVVF</sequence>
<dbReference type="AlphaFoldDB" id="A0A3Q7HDW1"/>
<keyword evidence="2" id="KW-1185">Reference proteome</keyword>
<evidence type="ECO:0000313" key="2">
    <source>
        <dbReference type="Proteomes" id="UP000004994"/>
    </source>
</evidence>
<proteinExistence type="predicted"/>
<dbReference type="InParanoid" id="A0A3Q7HDW1"/>